<evidence type="ECO:0000259" key="11">
    <source>
        <dbReference type="Pfam" id="PF00551"/>
    </source>
</evidence>
<dbReference type="PANTHER" id="PTHR11138">
    <property type="entry name" value="METHIONYL-TRNA FORMYLTRANSFERASE"/>
    <property type="match status" value="1"/>
</dbReference>
<dbReference type="Pfam" id="PF00551">
    <property type="entry name" value="Formyl_trans_N"/>
    <property type="match status" value="1"/>
</dbReference>
<evidence type="ECO:0000256" key="4">
    <source>
        <dbReference type="ARBA" id="ARBA00014185"/>
    </source>
</evidence>
<dbReference type="InterPro" id="IPR002376">
    <property type="entry name" value="Formyl_transf_N"/>
</dbReference>
<evidence type="ECO:0000256" key="8">
    <source>
        <dbReference type="ARBA" id="ARBA00023128"/>
    </source>
</evidence>
<dbReference type="InterPro" id="IPR036477">
    <property type="entry name" value="Formyl_transf_N_sf"/>
</dbReference>
<evidence type="ECO:0000256" key="9">
    <source>
        <dbReference type="ARBA" id="ARBA00052555"/>
    </source>
</evidence>
<keyword evidence="5" id="KW-0808">Transferase</keyword>
<keyword evidence="8" id="KW-0496">Mitochondrion</keyword>
<evidence type="ECO:0000256" key="6">
    <source>
        <dbReference type="ARBA" id="ARBA00022917"/>
    </source>
</evidence>
<accession>A0AAD1VV09</accession>
<evidence type="ECO:0000256" key="1">
    <source>
        <dbReference type="ARBA" id="ARBA00004173"/>
    </source>
</evidence>
<dbReference type="EC" id="2.1.2.9" evidence="3"/>
<dbReference type="SUPFAM" id="SSF53328">
    <property type="entry name" value="Formyltransferase"/>
    <property type="match status" value="1"/>
</dbReference>
<comment type="similarity">
    <text evidence="2">Belongs to the Fmt family.</text>
</comment>
<evidence type="ECO:0000256" key="7">
    <source>
        <dbReference type="ARBA" id="ARBA00022946"/>
    </source>
</evidence>
<dbReference type="GO" id="GO:0004479">
    <property type="term" value="F:methionyl-tRNA formyltransferase activity"/>
    <property type="evidence" value="ECO:0007669"/>
    <property type="project" value="UniProtKB-EC"/>
</dbReference>
<reference evidence="12" key="1">
    <citation type="submission" date="2022-03" db="EMBL/GenBank/DDBJ databases">
        <authorList>
            <person name="Alioto T."/>
            <person name="Alioto T."/>
            <person name="Gomez Garrido J."/>
        </authorList>
    </citation>
    <scope>NUCLEOTIDE SEQUENCE</scope>
</reference>
<feature type="domain" description="Formyl transferase N-terminal" evidence="11">
    <location>
        <begin position="274"/>
        <end position="377"/>
    </location>
</feature>
<keyword evidence="7" id="KW-0809">Transit peptide</keyword>
<evidence type="ECO:0000256" key="5">
    <source>
        <dbReference type="ARBA" id="ARBA00022679"/>
    </source>
</evidence>
<dbReference type="GO" id="GO:0005739">
    <property type="term" value="C:mitochondrion"/>
    <property type="evidence" value="ECO:0007669"/>
    <property type="project" value="UniProtKB-SubCell"/>
</dbReference>
<sequence>MGLCSKTWRRLFRGSYCCRPAVGIQALGEHKLAACVARKRSRDKPGQLLDDSAQPRDTVTLKLPQCRREEETEITPRVNELCNESRNLNGELRKTPQSTLTNVFRSWEWTPISSSCSPLWRKTKRSCTEDCGGAVVFREHRIHPTYTWIKKRKLVEIVKGNHLLSLYKQRLPVDNNICSSRFYSQIHDVANRAEGSTVRTKPPWNVMFFGTDEFAMESLKGLNNSRNETQDPVVGRLEVVTLPSSLPKGVPVKNYAAGHGITVHEWPQTGSCDQFDVGVVASFGRLLSEELILKFPYGILNVHPSCLPRWRGPAPIVHTVLNGDENTAVTVMQIRPKRFDVGPIVMQKKFPVPSMCTSKDLEAVLSKHGSEMLISVLKNLPKCLKYSTEQPTEGATFAPKVSAPMSCVRWEEQRPEDILRLERAIGFAMPLQTVWMGSSIKLINFVEVPSALNIQEKVDVPGSIRYLRGPELLIVRCKVRVLDQCQYVNVHTVQYCRAFDSVRCTFIFPVGKSYLFRIKQYNVKKN</sequence>
<keyword evidence="6" id="KW-0648">Protein biosynthesis</keyword>
<dbReference type="InterPro" id="IPR041711">
    <property type="entry name" value="Met-tRNA-FMT_N"/>
</dbReference>
<dbReference type="InterPro" id="IPR005794">
    <property type="entry name" value="Fmt"/>
</dbReference>
<dbReference type="PANTHER" id="PTHR11138:SF5">
    <property type="entry name" value="METHIONYL-TRNA FORMYLTRANSFERASE, MITOCHONDRIAL"/>
    <property type="match status" value="1"/>
</dbReference>
<protein>
    <recommendedName>
        <fullName evidence="4">Methionyl-tRNA formyltransferase, mitochondrial</fullName>
        <ecNumber evidence="3">2.1.2.9</ecNumber>
    </recommendedName>
</protein>
<dbReference type="Proteomes" id="UP001295444">
    <property type="component" value="Chromosome 03"/>
</dbReference>
<organism evidence="12 13">
    <name type="scientific">Pelobates cultripes</name>
    <name type="common">Western spadefoot toad</name>
    <dbReference type="NCBI Taxonomy" id="61616"/>
    <lineage>
        <taxon>Eukaryota</taxon>
        <taxon>Metazoa</taxon>
        <taxon>Chordata</taxon>
        <taxon>Craniata</taxon>
        <taxon>Vertebrata</taxon>
        <taxon>Euteleostomi</taxon>
        <taxon>Amphibia</taxon>
        <taxon>Batrachia</taxon>
        <taxon>Anura</taxon>
        <taxon>Pelobatoidea</taxon>
        <taxon>Pelobatidae</taxon>
        <taxon>Pelobates</taxon>
    </lineage>
</organism>
<dbReference type="EMBL" id="OW240914">
    <property type="protein sequence ID" value="CAH2274416.1"/>
    <property type="molecule type" value="Genomic_DNA"/>
</dbReference>
<dbReference type="AlphaFoldDB" id="A0AAD1VV09"/>
<dbReference type="NCBIfam" id="TIGR00460">
    <property type="entry name" value="fmt"/>
    <property type="match status" value="1"/>
</dbReference>
<evidence type="ECO:0000256" key="3">
    <source>
        <dbReference type="ARBA" id="ARBA00012261"/>
    </source>
</evidence>
<keyword evidence="13" id="KW-1185">Reference proteome</keyword>
<name>A0AAD1VV09_PELCU</name>
<gene>
    <name evidence="12" type="ORF">PECUL_23A006414</name>
</gene>
<evidence type="ECO:0000313" key="12">
    <source>
        <dbReference type="EMBL" id="CAH2274416.1"/>
    </source>
</evidence>
<comment type="function">
    <text evidence="10">Methionyl-tRNA formyltransferase that formylates methionyl-tRNA in mitochondria and is crucial for translation initiation.</text>
</comment>
<evidence type="ECO:0000313" key="13">
    <source>
        <dbReference type="Proteomes" id="UP001295444"/>
    </source>
</evidence>
<proteinExistence type="inferred from homology"/>
<comment type="subcellular location">
    <subcellularLocation>
        <location evidence="1">Mitochondrion</location>
    </subcellularLocation>
</comment>
<evidence type="ECO:0000256" key="10">
    <source>
        <dbReference type="ARBA" id="ARBA00057846"/>
    </source>
</evidence>
<dbReference type="CDD" id="cd08646">
    <property type="entry name" value="FMT_core_Met-tRNA-FMT_N"/>
    <property type="match status" value="1"/>
</dbReference>
<dbReference type="FunFam" id="3.40.50.12230:FF:000003">
    <property type="entry name" value="methionyl-tRNA formyltransferase, mitochondrial"/>
    <property type="match status" value="1"/>
</dbReference>
<dbReference type="Gene3D" id="3.40.50.12230">
    <property type="match status" value="1"/>
</dbReference>
<comment type="catalytic activity">
    <reaction evidence="9">
        <text>L-methionyl-tRNA(fMet) + (6R)-10-formyltetrahydrofolate = N-formyl-L-methionyl-tRNA(fMet) + (6S)-5,6,7,8-tetrahydrofolate + H(+)</text>
        <dbReference type="Rhea" id="RHEA:24380"/>
        <dbReference type="Rhea" id="RHEA-COMP:9952"/>
        <dbReference type="Rhea" id="RHEA-COMP:9953"/>
        <dbReference type="ChEBI" id="CHEBI:15378"/>
        <dbReference type="ChEBI" id="CHEBI:57453"/>
        <dbReference type="ChEBI" id="CHEBI:78530"/>
        <dbReference type="ChEBI" id="CHEBI:78844"/>
        <dbReference type="ChEBI" id="CHEBI:195366"/>
        <dbReference type="EC" id="2.1.2.9"/>
    </reaction>
    <physiologicalReaction direction="left-to-right" evidence="9">
        <dbReference type="Rhea" id="RHEA:24381"/>
    </physiologicalReaction>
</comment>
<evidence type="ECO:0000256" key="2">
    <source>
        <dbReference type="ARBA" id="ARBA00010699"/>
    </source>
</evidence>